<dbReference type="InterPro" id="IPR008949">
    <property type="entry name" value="Isoprenoid_synthase_dom_sf"/>
</dbReference>
<dbReference type="AlphaFoldDB" id="A0AAV0Q256"/>
<dbReference type="PANTHER" id="PTHR21181:SF13">
    <property type="entry name" value="NADH DEHYDROGENASE (UBIQUINONE) COMPLEX I, ASSEMBLY FACTOR 6"/>
    <property type="match status" value="1"/>
</dbReference>
<name>A0AAV0Q256_9ROSI</name>
<dbReference type="Proteomes" id="UP001154282">
    <property type="component" value="Unassembled WGS sequence"/>
</dbReference>
<evidence type="ECO:0000256" key="2">
    <source>
        <dbReference type="ARBA" id="ARBA00022792"/>
    </source>
</evidence>
<dbReference type="PANTHER" id="PTHR21181">
    <property type="match status" value="1"/>
</dbReference>
<dbReference type="Gene3D" id="1.10.600.10">
    <property type="entry name" value="Farnesyl Diphosphate Synthase"/>
    <property type="match status" value="1"/>
</dbReference>
<dbReference type="EMBL" id="CAMGYJ010000009">
    <property type="protein sequence ID" value="CAI0479547.1"/>
    <property type="molecule type" value="Genomic_DNA"/>
</dbReference>
<reference evidence="7" key="1">
    <citation type="submission" date="2022-08" db="EMBL/GenBank/DDBJ databases">
        <authorList>
            <person name="Gutierrez-Valencia J."/>
        </authorList>
    </citation>
    <scope>NUCLEOTIDE SEQUENCE</scope>
</reference>
<evidence type="ECO:0000256" key="4">
    <source>
        <dbReference type="ARBA" id="ARBA00023128"/>
    </source>
</evidence>
<dbReference type="GO" id="GO:0032981">
    <property type="term" value="P:mitochondrial respiratory chain complex I assembly"/>
    <property type="evidence" value="ECO:0007669"/>
    <property type="project" value="TreeGrafter"/>
</dbReference>
<organism evidence="7 8">
    <name type="scientific">Linum tenue</name>
    <dbReference type="NCBI Taxonomy" id="586396"/>
    <lineage>
        <taxon>Eukaryota</taxon>
        <taxon>Viridiplantae</taxon>
        <taxon>Streptophyta</taxon>
        <taxon>Embryophyta</taxon>
        <taxon>Tracheophyta</taxon>
        <taxon>Spermatophyta</taxon>
        <taxon>Magnoliopsida</taxon>
        <taxon>eudicotyledons</taxon>
        <taxon>Gunneridae</taxon>
        <taxon>Pentapetalae</taxon>
        <taxon>rosids</taxon>
        <taxon>fabids</taxon>
        <taxon>Malpighiales</taxon>
        <taxon>Linaceae</taxon>
        <taxon>Linum</taxon>
    </lineage>
</organism>
<keyword evidence="8" id="KW-1185">Reference proteome</keyword>
<evidence type="ECO:0000256" key="5">
    <source>
        <dbReference type="ARBA" id="ARBA00023136"/>
    </source>
</evidence>
<keyword evidence="5" id="KW-0472">Membrane</keyword>
<evidence type="ECO:0000256" key="3">
    <source>
        <dbReference type="ARBA" id="ARBA00022946"/>
    </source>
</evidence>
<dbReference type="InterPro" id="IPR002060">
    <property type="entry name" value="Squ/phyt_synthse"/>
</dbReference>
<dbReference type="GO" id="GO:0005743">
    <property type="term" value="C:mitochondrial inner membrane"/>
    <property type="evidence" value="ECO:0007669"/>
    <property type="project" value="UniProtKB-SubCell"/>
</dbReference>
<keyword evidence="4" id="KW-0496">Mitochondrion</keyword>
<dbReference type="SUPFAM" id="SSF48576">
    <property type="entry name" value="Terpenoid synthases"/>
    <property type="match status" value="1"/>
</dbReference>
<comment type="caution">
    <text evidence="7">The sequence shown here is derived from an EMBL/GenBank/DDBJ whole genome shotgun (WGS) entry which is preliminary data.</text>
</comment>
<protein>
    <submittedName>
        <fullName evidence="7">Uncharacterized protein</fullName>
    </submittedName>
</protein>
<keyword evidence="2" id="KW-0999">Mitochondrion inner membrane</keyword>
<evidence type="ECO:0000256" key="1">
    <source>
        <dbReference type="ARBA" id="ARBA00004273"/>
    </source>
</evidence>
<gene>
    <name evidence="7" type="ORF">LITE_LOCUS40993</name>
</gene>
<proteinExistence type="inferred from homology"/>
<evidence type="ECO:0000313" key="7">
    <source>
        <dbReference type="EMBL" id="CAI0479547.1"/>
    </source>
</evidence>
<evidence type="ECO:0000256" key="6">
    <source>
        <dbReference type="ARBA" id="ARBA00038273"/>
    </source>
</evidence>
<dbReference type="Pfam" id="PF00494">
    <property type="entry name" value="SQS_PSY"/>
    <property type="match status" value="1"/>
</dbReference>
<comment type="similarity">
    <text evidence="6">Belongs to the NDUFAF6 family.</text>
</comment>
<keyword evidence="3" id="KW-0809">Transit peptide</keyword>
<evidence type="ECO:0000313" key="8">
    <source>
        <dbReference type="Proteomes" id="UP001154282"/>
    </source>
</evidence>
<comment type="subcellular location">
    <subcellularLocation>
        <location evidence="1">Mitochondrion inner membrane</location>
    </subcellularLocation>
</comment>
<sequence length="179" mass="19962">MPNSSRRLEKYAEDIVSTLLYTTLQSGGIRSTAVDHAASHIGKASGLLLLLRSLSCHARKSRQGSYIPIEMALKHKLLVKEGGRSYVQFDSPGGSLSDAVFEMASVANAHLEKARQLAGTMPVEARLVLLPSVLAQVLLDTLKKVEFNVFEPMLSRGIICVPPMWYQIKVKWHSWRRKY</sequence>
<accession>A0AAV0Q256</accession>